<dbReference type="AlphaFoldDB" id="A0A517V6V7"/>
<sequence>MKTAEHETEFSAPSDLLTSNVRSYCRGMLPLTAKLEPWITELCQSTTLPALVQEHGSPLNVLNTEPFQRNVTALYEVAQAQGIDYDVYFARKANKCLAFVEAAKELGCGVDTASIQELQQVLASQIPGEKIICTAAVKSEALLRLCLESGVTIAVDHLDELMQTVILAEQVNRRADIAVRLSGFQHQGRKLPSRFGFDIDEILPLLQDLQHDSPHSLQYLNLIGVHFHLDGYCQAQRLSAIQRLLPLIDELRSREFPVRFLDIGGGFPMRYLESETEWDTFWQTHRRALLGEEDSLTYRNHGLGLTPVEGTLIGKPNCYPYYQSLVQADWFEEILTSESEAGTIADSLRKRQIQLRCEPGRSVLDGCGFTAARVEYRKQQPSGDWLIGLSMNRTQCRTSSDDFLVDPFLIPATEDSLLPRTPAGISGYLVGAYCTESELLSLRKLQFPHGVGIGDLIVFPNTAGYFMHFLESRSHQFPLARNVIYDNITDQAELDLVSH</sequence>
<reference evidence="4 5" key="1">
    <citation type="submission" date="2019-02" db="EMBL/GenBank/DDBJ databases">
        <title>Deep-cultivation of Planctomycetes and their phenomic and genomic characterization uncovers novel biology.</title>
        <authorList>
            <person name="Wiegand S."/>
            <person name="Jogler M."/>
            <person name="Boedeker C."/>
            <person name="Pinto D."/>
            <person name="Vollmers J."/>
            <person name="Rivas-Marin E."/>
            <person name="Kohn T."/>
            <person name="Peeters S.H."/>
            <person name="Heuer A."/>
            <person name="Rast P."/>
            <person name="Oberbeckmann S."/>
            <person name="Bunk B."/>
            <person name="Jeske O."/>
            <person name="Meyerdierks A."/>
            <person name="Storesund J.E."/>
            <person name="Kallscheuer N."/>
            <person name="Luecker S."/>
            <person name="Lage O.M."/>
            <person name="Pohl T."/>
            <person name="Merkel B.J."/>
            <person name="Hornburger P."/>
            <person name="Mueller R.-W."/>
            <person name="Bruemmer F."/>
            <person name="Labrenz M."/>
            <person name="Spormann A.M."/>
            <person name="Op den Camp H."/>
            <person name="Overmann J."/>
            <person name="Amann R."/>
            <person name="Jetten M.S.M."/>
            <person name="Mascher T."/>
            <person name="Medema M.H."/>
            <person name="Devos D.P."/>
            <person name="Kaster A.-K."/>
            <person name="Ovreas L."/>
            <person name="Rohde M."/>
            <person name="Galperin M.Y."/>
            <person name="Jogler C."/>
        </authorList>
    </citation>
    <scope>NUCLEOTIDE SEQUENCE [LARGE SCALE GENOMIC DNA]</scope>
    <source>
        <strain evidence="4 5">Pan161</strain>
    </source>
</reference>
<dbReference type="Gene3D" id="2.40.37.10">
    <property type="entry name" value="Lyase, Ornithine Decarboxylase, Chain A, domain 1"/>
    <property type="match status" value="1"/>
</dbReference>
<dbReference type="SUPFAM" id="SSF50621">
    <property type="entry name" value="Alanine racemase C-terminal domain-like"/>
    <property type="match status" value="1"/>
</dbReference>
<gene>
    <name evidence="4" type="primary">lysA_1</name>
    <name evidence="4" type="ORF">Pan161_03540</name>
</gene>
<feature type="domain" description="Orn/DAP/Arg decarboxylase 2 N-terminal" evidence="3">
    <location>
        <begin position="77"/>
        <end position="277"/>
    </location>
</feature>
<evidence type="ECO:0000256" key="2">
    <source>
        <dbReference type="ARBA" id="ARBA00022898"/>
    </source>
</evidence>
<dbReference type="KEGG" id="gax:Pan161_03540"/>
<proteinExistence type="predicted"/>
<dbReference type="GO" id="GO:0008836">
    <property type="term" value="F:diaminopimelate decarboxylase activity"/>
    <property type="evidence" value="ECO:0007669"/>
    <property type="project" value="UniProtKB-EC"/>
</dbReference>
<accession>A0A517V6V7</accession>
<comment type="cofactor">
    <cofactor evidence="1">
        <name>pyridoxal 5'-phosphate</name>
        <dbReference type="ChEBI" id="CHEBI:597326"/>
    </cofactor>
</comment>
<dbReference type="PANTHER" id="PTHR43727">
    <property type="entry name" value="DIAMINOPIMELATE DECARBOXYLASE"/>
    <property type="match status" value="1"/>
</dbReference>
<organism evidence="4 5">
    <name type="scientific">Gimesia algae</name>
    <dbReference type="NCBI Taxonomy" id="2527971"/>
    <lineage>
        <taxon>Bacteria</taxon>
        <taxon>Pseudomonadati</taxon>
        <taxon>Planctomycetota</taxon>
        <taxon>Planctomycetia</taxon>
        <taxon>Planctomycetales</taxon>
        <taxon>Planctomycetaceae</taxon>
        <taxon>Gimesia</taxon>
    </lineage>
</organism>
<evidence type="ECO:0000256" key="1">
    <source>
        <dbReference type="ARBA" id="ARBA00001933"/>
    </source>
</evidence>
<dbReference type="EMBL" id="CP036343">
    <property type="protein sequence ID" value="QDT88736.1"/>
    <property type="molecule type" value="Genomic_DNA"/>
</dbReference>
<keyword evidence="5" id="KW-1185">Reference proteome</keyword>
<dbReference type="GO" id="GO:0009089">
    <property type="term" value="P:lysine biosynthetic process via diaminopimelate"/>
    <property type="evidence" value="ECO:0007669"/>
    <property type="project" value="TreeGrafter"/>
</dbReference>
<keyword evidence="2" id="KW-0663">Pyridoxal phosphate</keyword>
<name>A0A517V6V7_9PLAN</name>
<dbReference type="InterPro" id="IPR022653">
    <property type="entry name" value="De-COase2_pyr-phos_BS"/>
</dbReference>
<dbReference type="PROSITE" id="PS00878">
    <property type="entry name" value="ODR_DC_2_1"/>
    <property type="match status" value="1"/>
</dbReference>
<dbReference type="InterPro" id="IPR042152">
    <property type="entry name" value="Y4yA-like"/>
</dbReference>
<dbReference type="InterPro" id="IPR009006">
    <property type="entry name" value="Ala_racemase/Decarboxylase_C"/>
</dbReference>
<protein>
    <submittedName>
        <fullName evidence="4">Diaminopimelate decarboxylase</fullName>
        <ecNumber evidence="4">4.1.1.20</ecNumber>
    </submittedName>
</protein>
<dbReference type="SUPFAM" id="SSF51419">
    <property type="entry name" value="PLP-binding barrel"/>
    <property type="match status" value="1"/>
</dbReference>
<keyword evidence="4" id="KW-0456">Lyase</keyword>
<evidence type="ECO:0000313" key="4">
    <source>
        <dbReference type="EMBL" id="QDT88736.1"/>
    </source>
</evidence>
<dbReference type="InterPro" id="IPR022644">
    <property type="entry name" value="De-COase2_N"/>
</dbReference>
<dbReference type="InterPro" id="IPR029066">
    <property type="entry name" value="PLP-binding_barrel"/>
</dbReference>
<dbReference type="CDD" id="cd06842">
    <property type="entry name" value="PLPDE_III_Y4yA_like"/>
    <property type="match status" value="1"/>
</dbReference>
<evidence type="ECO:0000259" key="3">
    <source>
        <dbReference type="Pfam" id="PF02784"/>
    </source>
</evidence>
<dbReference type="PANTHER" id="PTHR43727:SF2">
    <property type="entry name" value="GROUP IV DECARBOXYLASE"/>
    <property type="match status" value="1"/>
</dbReference>
<evidence type="ECO:0000313" key="5">
    <source>
        <dbReference type="Proteomes" id="UP000316855"/>
    </source>
</evidence>
<dbReference type="Proteomes" id="UP000316855">
    <property type="component" value="Chromosome"/>
</dbReference>
<dbReference type="RefSeq" id="WP_197995645.1">
    <property type="nucleotide sequence ID" value="NZ_CP036343.1"/>
</dbReference>
<dbReference type="EC" id="4.1.1.20" evidence="4"/>
<dbReference type="Pfam" id="PF02784">
    <property type="entry name" value="Orn_Arg_deC_N"/>
    <property type="match status" value="1"/>
</dbReference>
<dbReference type="Gene3D" id="3.20.20.10">
    <property type="entry name" value="Alanine racemase"/>
    <property type="match status" value="1"/>
</dbReference>